<name>A0A3M7PHZ8_BRAPC</name>
<feature type="transmembrane region" description="Helical" evidence="1">
    <location>
        <begin position="16"/>
        <end position="31"/>
    </location>
</feature>
<proteinExistence type="predicted"/>
<dbReference type="AlphaFoldDB" id="A0A3M7PHZ8"/>
<keyword evidence="1" id="KW-0472">Membrane</keyword>
<dbReference type="EMBL" id="REGN01010833">
    <property type="protein sequence ID" value="RMZ98344.1"/>
    <property type="molecule type" value="Genomic_DNA"/>
</dbReference>
<keyword evidence="1" id="KW-1133">Transmembrane helix</keyword>
<evidence type="ECO:0000256" key="1">
    <source>
        <dbReference type="SAM" id="Phobius"/>
    </source>
</evidence>
<comment type="caution">
    <text evidence="2">The sequence shown here is derived from an EMBL/GenBank/DDBJ whole genome shotgun (WGS) entry which is preliminary data.</text>
</comment>
<keyword evidence="3" id="KW-1185">Reference proteome</keyword>
<evidence type="ECO:0000313" key="2">
    <source>
        <dbReference type="EMBL" id="RMZ98344.1"/>
    </source>
</evidence>
<organism evidence="2 3">
    <name type="scientific">Brachionus plicatilis</name>
    <name type="common">Marine rotifer</name>
    <name type="synonym">Brachionus muelleri</name>
    <dbReference type="NCBI Taxonomy" id="10195"/>
    <lineage>
        <taxon>Eukaryota</taxon>
        <taxon>Metazoa</taxon>
        <taxon>Spiralia</taxon>
        <taxon>Gnathifera</taxon>
        <taxon>Rotifera</taxon>
        <taxon>Eurotatoria</taxon>
        <taxon>Monogononta</taxon>
        <taxon>Pseudotrocha</taxon>
        <taxon>Ploima</taxon>
        <taxon>Brachionidae</taxon>
        <taxon>Brachionus</taxon>
    </lineage>
</organism>
<reference evidence="2 3" key="1">
    <citation type="journal article" date="2018" name="Sci. Rep.">
        <title>Genomic signatures of local adaptation to the degree of environmental predictability in rotifers.</title>
        <authorList>
            <person name="Franch-Gras L."/>
            <person name="Hahn C."/>
            <person name="Garcia-Roger E.M."/>
            <person name="Carmona M.J."/>
            <person name="Serra M."/>
            <person name="Gomez A."/>
        </authorList>
    </citation>
    <scope>NUCLEOTIDE SEQUENCE [LARGE SCALE GENOMIC DNA]</scope>
    <source>
        <strain evidence="2">HYR1</strain>
    </source>
</reference>
<dbReference type="Proteomes" id="UP000276133">
    <property type="component" value="Unassembled WGS sequence"/>
</dbReference>
<protein>
    <submittedName>
        <fullName evidence="2">Uncharacterized protein</fullName>
    </submittedName>
</protein>
<sequence length="78" mass="9106">MNSNFRTLLLSQENRQILQLVIFLFINFIFIRKEILGYYQIYVSAVQREVKSSILISKGEAINISSINLLDPMLLKNK</sequence>
<keyword evidence="1" id="KW-0812">Transmembrane</keyword>
<accession>A0A3M7PHZ8</accession>
<gene>
    <name evidence="2" type="ORF">BpHYR1_047901</name>
</gene>
<evidence type="ECO:0000313" key="3">
    <source>
        <dbReference type="Proteomes" id="UP000276133"/>
    </source>
</evidence>